<feature type="transmembrane region" description="Helical" evidence="2">
    <location>
        <begin position="230"/>
        <end position="252"/>
    </location>
</feature>
<evidence type="ECO:0000313" key="3">
    <source>
        <dbReference type="EMBL" id="KAG5482250.1"/>
    </source>
</evidence>
<proteinExistence type="predicted"/>
<reference evidence="3 4" key="1">
    <citation type="submission" date="2021-02" db="EMBL/GenBank/DDBJ databases">
        <title>Leishmania (Mundinia) enrietti genome sequencing and assembly.</title>
        <authorList>
            <person name="Almutairi H."/>
            <person name="Gatherer D."/>
        </authorList>
    </citation>
    <scope>NUCLEOTIDE SEQUENCE [LARGE SCALE GENOMIC DNA]</scope>
    <source>
        <strain evidence="3">CUR178</strain>
    </source>
</reference>
<organism evidence="3 4">
    <name type="scientific">Leishmania enriettii</name>
    <dbReference type="NCBI Taxonomy" id="5663"/>
    <lineage>
        <taxon>Eukaryota</taxon>
        <taxon>Discoba</taxon>
        <taxon>Euglenozoa</taxon>
        <taxon>Kinetoplastea</taxon>
        <taxon>Metakinetoplastina</taxon>
        <taxon>Trypanosomatida</taxon>
        <taxon>Trypanosomatidae</taxon>
        <taxon>Leishmaniinae</taxon>
        <taxon>Leishmania</taxon>
    </lineage>
</organism>
<evidence type="ECO:0000256" key="1">
    <source>
        <dbReference type="SAM" id="MobiDB-lite"/>
    </source>
</evidence>
<protein>
    <submittedName>
        <fullName evidence="3">Uncharacterized protein</fullName>
    </submittedName>
</protein>
<comment type="caution">
    <text evidence="3">The sequence shown here is derived from an EMBL/GenBank/DDBJ whole genome shotgun (WGS) entry which is preliminary data.</text>
</comment>
<keyword evidence="2" id="KW-1133">Transmembrane helix</keyword>
<dbReference type="EMBL" id="JAFHKP010000017">
    <property type="protein sequence ID" value="KAG5482250.1"/>
    <property type="molecule type" value="Genomic_DNA"/>
</dbReference>
<dbReference type="KEGG" id="lenr:94173294"/>
<keyword evidence="2" id="KW-0812">Transmembrane</keyword>
<keyword evidence="4" id="KW-1185">Reference proteome</keyword>
<evidence type="ECO:0000256" key="2">
    <source>
        <dbReference type="SAM" id="Phobius"/>
    </source>
</evidence>
<feature type="compositionally biased region" description="Low complexity" evidence="1">
    <location>
        <begin position="92"/>
        <end position="108"/>
    </location>
</feature>
<dbReference type="RefSeq" id="XP_067694112.1">
    <property type="nucleotide sequence ID" value="XM_067837784.1"/>
</dbReference>
<accession>A0A836HDQ9</accession>
<dbReference type="OrthoDB" id="245070at2759"/>
<keyword evidence="2" id="KW-0472">Membrane</keyword>
<dbReference type="Proteomes" id="UP000674179">
    <property type="component" value="Chromosome 17"/>
</dbReference>
<dbReference type="GeneID" id="94173294"/>
<dbReference type="AlphaFoldDB" id="A0A836HDQ9"/>
<name>A0A836HDQ9_LEIEN</name>
<gene>
    <name evidence="3" type="ORF">CUR178_06110</name>
</gene>
<feature type="region of interest" description="Disordered" evidence="1">
    <location>
        <begin position="73"/>
        <end position="147"/>
    </location>
</feature>
<evidence type="ECO:0000313" key="4">
    <source>
        <dbReference type="Proteomes" id="UP000674179"/>
    </source>
</evidence>
<sequence length="336" mass="36455">MGRRKLTVRALTARALGRCLSGSAGIRLATAGRLLGADISATERRFYTGDVSTPHNASAAASDITATYTDSVATPAGSERHTRFGSAGQRKAAASDSAADAATASPHPSSTPPPLTSSMAGGDGGAPTAAEGTSPVALTTGHSIDPLTTPDLEPVRWVQLHSQDLDSLPIVDAKGEYIVSRVQWPTGEIAYRTPAPVDDKLAPRFGYNVVQVRKHVSWWKYNQKYPRLSFAYINIQVLFLLGLAWLVALLTTEYRQTMEAMRTPGAMVGEHRGRGPATNKTQKISFEKNEMDALLDRAQNHWYDGKAEAAYVGSKEYKMRKIPRPKEFSADDVRKR</sequence>